<comment type="caution">
    <text evidence="1">The sequence shown here is derived from an EMBL/GenBank/DDBJ whole genome shotgun (WGS) entry which is preliminary data.</text>
</comment>
<reference evidence="1 2" key="1">
    <citation type="submission" date="2017-10" db="EMBL/GenBank/DDBJ databases">
        <title>Sequencing the genomes of 1000 actinobacteria strains.</title>
        <authorList>
            <person name="Klenk H.-P."/>
        </authorList>
    </citation>
    <scope>NUCLEOTIDE SEQUENCE [LARGE SCALE GENOMIC DNA]</scope>
    <source>
        <strain evidence="1 2">DSM 20688</strain>
    </source>
</reference>
<dbReference type="STRING" id="1724.GCA_001044175_01290"/>
<dbReference type="AlphaFoldDB" id="A0A2A9DPL7"/>
<dbReference type="Proteomes" id="UP000221653">
    <property type="component" value="Unassembled WGS sequence"/>
</dbReference>
<accession>A0A2A9DPL7</accession>
<name>A0A2A9DPL7_9CORY</name>
<evidence type="ECO:0000313" key="2">
    <source>
        <dbReference type="Proteomes" id="UP000221653"/>
    </source>
</evidence>
<dbReference type="EMBL" id="PDJF01000001">
    <property type="protein sequence ID" value="PFG28321.1"/>
    <property type="molecule type" value="Genomic_DNA"/>
</dbReference>
<sequence>MKLQEAYRILEAMTPPTVSREAAEDSLEAGAPEGAILALIEDAMTERELTWQMLEFARKLDLSSPYELLLDLVESDFRDNSVA</sequence>
<evidence type="ECO:0000313" key="1">
    <source>
        <dbReference type="EMBL" id="PFG28321.1"/>
    </source>
</evidence>
<protein>
    <submittedName>
        <fullName evidence="1">Uncharacterized protein</fullName>
    </submittedName>
</protein>
<keyword evidence="2" id="KW-1185">Reference proteome</keyword>
<gene>
    <name evidence="1" type="ORF">ATK06_1428</name>
</gene>
<dbReference type="RefSeq" id="WP_048379473.1">
    <property type="nucleotide sequence ID" value="NZ_LDYE01000003.1"/>
</dbReference>
<proteinExistence type="predicted"/>
<organism evidence="1 2">
    <name type="scientific">Corynebacterium renale</name>
    <dbReference type="NCBI Taxonomy" id="1724"/>
    <lineage>
        <taxon>Bacteria</taxon>
        <taxon>Bacillati</taxon>
        <taxon>Actinomycetota</taxon>
        <taxon>Actinomycetes</taxon>
        <taxon>Mycobacteriales</taxon>
        <taxon>Corynebacteriaceae</taxon>
        <taxon>Corynebacterium</taxon>
    </lineage>
</organism>